<dbReference type="PANTHER" id="PTHR43280">
    <property type="entry name" value="ARAC-FAMILY TRANSCRIPTIONAL REGULATOR"/>
    <property type="match status" value="1"/>
</dbReference>
<sequence>MIVAGNNTRGTRMKYIREKIHLRSLFVKFFFSFVVLLAAVTLTMTVLLYHAFSKSSTEQINEISQKRLEQSSSMFEFIIDQARLITLQLSVDNDIIRSINSREAAGDYYLNNASLRKINDLMLTNKNIYSITLYNGQSKTLIGTDRDKAHAEAATIEWLREAPVQSLGRAVPRKLSIEGATRSVQNVYTIFYYDKNLETNDITSAIIVNLTIDSFVNHQEDETKSNDGLMILDQEGHIVFGFEESGFLADISQRNYVQRIIEADQNESFTDKIDQTLSMVSSLYSEQLGWYFVSVIPYDTATAQISAIRQVAIITCLVLLVLAMGVSALLSGLLSSPLSRLARNTLRFQAYTGQLPEGKLSEMEILTRFYSNIATQFEQLEASSRKSRVSLKAEYLKELLHGVRNPEPEDIEEYKLHVDLLKSAALYVAVLKLDNIRELAERKEEIDHTISTVLYSFTEQFMLSRVLSEMVKVDHDIVLIFSGEEAALPDAVMSAMLELQQEVARTYGITVTIGIGRAALSAQEISDSYISAKEASLYRLVRGEGSIITYEDAISRLNNDFDYPNAKQKTLLEIIKAGREDKVEAAVADIFASLRLAPYHKIRLSVHHLLFSVITATSANPSVSTTSSNFIEMLGSLERKESLQQIEEWFVEFIGTTICRSKENKKQQKSDLAEKIAAFLEEQYGNPELSIEMVAERFHYNGIYFGRLFKELFNSLFLEYVTELRIRKANQYLKDSKLTVKEIGEKVGFLNSSYFVTWYKKHTGLAPTEYRKKH</sequence>
<dbReference type="GO" id="GO:0043565">
    <property type="term" value="F:sequence-specific DNA binding"/>
    <property type="evidence" value="ECO:0007669"/>
    <property type="project" value="InterPro"/>
</dbReference>
<gene>
    <name evidence="6" type="ORF">EI981_22755</name>
</gene>
<proteinExistence type="predicted"/>
<evidence type="ECO:0000256" key="2">
    <source>
        <dbReference type="ARBA" id="ARBA00023125"/>
    </source>
</evidence>
<dbReference type="PRINTS" id="PR00032">
    <property type="entry name" value="HTHARAC"/>
</dbReference>
<dbReference type="Pfam" id="PF12833">
    <property type="entry name" value="HTH_18"/>
    <property type="match status" value="1"/>
</dbReference>
<feature type="transmembrane region" description="Helical" evidence="4">
    <location>
        <begin position="311"/>
        <end position="334"/>
    </location>
</feature>
<keyword evidence="2" id="KW-0238">DNA-binding</keyword>
<protein>
    <submittedName>
        <fullName evidence="6">Helix-turn-helix domain-containing protein</fullName>
    </submittedName>
</protein>
<dbReference type="SUPFAM" id="SSF46689">
    <property type="entry name" value="Homeodomain-like"/>
    <property type="match status" value="1"/>
</dbReference>
<keyword evidence="4" id="KW-0472">Membrane</keyword>
<keyword evidence="4" id="KW-1133">Transmembrane helix</keyword>
<dbReference type="Pfam" id="PF17853">
    <property type="entry name" value="GGDEF_2"/>
    <property type="match status" value="1"/>
</dbReference>
<dbReference type="InterPro" id="IPR041522">
    <property type="entry name" value="CdaR_GGDEF"/>
</dbReference>
<dbReference type="InterPro" id="IPR020449">
    <property type="entry name" value="Tscrpt_reg_AraC-type_HTH"/>
</dbReference>
<dbReference type="Gene3D" id="1.10.10.60">
    <property type="entry name" value="Homeodomain-like"/>
    <property type="match status" value="2"/>
</dbReference>
<keyword evidence="4" id="KW-0812">Transmembrane</keyword>
<evidence type="ECO:0000313" key="7">
    <source>
        <dbReference type="Proteomes" id="UP000270678"/>
    </source>
</evidence>
<reference evidence="7" key="1">
    <citation type="submission" date="2018-12" db="EMBL/GenBank/DDBJ databases">
        <title>Complete genome sequence of Paenibacillus sp. MBLB1234.</title>
        <authorList>
            <person name="Nam Y.-D."/>
            <person name="Kang J."/>
            <person name="Chung W.-H."/>
            <person name="Park Y.S."/>
        </authorList>
    </citation>
    <scope>NUCLEOTIDE SEQUENCE [LARGE SCALE GENOMIC DNA]</scope>
    <source>
        <strain evidence="7">MBLB1234</strain>
    </source>
</reference>
<keyword evidence="3" id="KW-0804">Transcription</keyword>
<evidence type="ECO:0000256" key="1">
    <source>
        <dbReference type="ARBA" id="ARBA00023015"/>
    </source>
</evidence>
<dbReference type="InterPro" id="IPR018060">
    <property type="entry name" value="HTH_AraC"/>
</dbReference>
<feature type="domain" description="HTH araC/xylS-type" evidence="5">
    <location>
        <begin position="674"/>
        <end position="773"/>
    </location>
</feature>
<keyword evidence="7" id="KW-1185">Reference proteome</keyword>
<dbReference type="EMBL" id="CP034346">
    <property type="protein sequence ID" value="AZS17001.1"/>
    <property type="molecule type" value="Genomic_DNA"/>
</dbReference>
<evidence type="ECO:0000259" key="5">
    <source>
        <dbReference type="PROSITE" id="PS01124"/>
    </source>
</evidence>
<dbReference type="Proteomes" id="UP000270678">
    <property type="component" value="Chromosome"/>
</dbReference>
<evidence type="ECO:0000256" key="4">
    <source>
        <dbReference type="SAM" id="Phobius"/>
    </source>
</evidence>
<evidence type="ECO:0000313" key="6">
    <source>
        <dbReference type="EMBL" id="AZS17001.1"/>
    </source>
</evidence>
<organism evidence="6 7">
    <name type="scientific">Paenibacillus lutimineralis</name>
    <dbReference type="NCBI Taxonomy" id="2707005"/>
    <lineage>
        <taxon>Bacteria</taxon>
        <taxon>Bacillati</taxon>
        <taxon>Bacillota</taxon>
        <taxon>Bacilli</taxon>
        <taxon>Bacillales</taxon>
        <taxon>Paenibacillaceae</taxon>
        <taxon>Paenibacillus</taxon>
    </lineage>
</organism>
<name>A0A3Q9IE48_9BACL</name>
<dbReference type="KEGG" id="plut:EI981_22755"/>
<dbReference type="AlphaFoldDB" id="A0A3Q9IE48"/>
<accession>A0A3Q9IE48</accession>
<dbReference type="GO" id="GO:0003700">
    <property type="term" value="F:DNA-binding transcription factor activity"/>
    <property type="evidence" value="ECO:0007669"/>
    <property type="project" value="InterPro"/>
</dbReference>
<evidence type="ECO:0000256" key="3">
    <source>
        <dbReference type="ARBA" id="ARBA00023163"/>
    </source>
</evidence>
<dbReference type="PROSITE" id="PS01124">
    <property type="entry name" value="HTH_ARAC_FAMILY_2"/>
    <property type="match status" value="1"/>
</dbReference>
<dbReference type="InterPro" id="IPR009057">
    <property type="entry name" value="Homeodomain-like_sf"/>
</dbReference>
<dbReference type="PANTHER" id="PTHR43280:SF2">
    <property type="entry name" value="HTH-TYPE TRANSCRIPTIONAL REGULATOR EXSA"/>
    <property type="match status" value="1"/>
</dbReference>
<feature type="transmembrane region" description="Helical" evidence="4">
    <location>
        <begin position="25"/>
        <end position="52"/>
    </location>
</feature>
<dbReference type="SMART" id="SM00342">
    <property type="entry name" value="HTH_ARAC"/>
    <property type="match status" value="1"/>
</dbReference>
<keyword evidence="1" id="KW-0805">Transcription regulation</keyword>
<dbReference type="OrthoDB" id="2650757at2"/>